<keyword evidence="3" id="KW-1185">Reference proteome</keyword>
<sequence>MSTSFSTPVYLLSGICVAIGAYCFISPKGEYERFGIPLEGLPAASGGDKKARSSSTAAGNVSPLIYVKGTRELCFGLNFAALQYQGLYAAVTTCLAVYSLAALIDGFVIWSRFPGKALGHLAFGVGFAAWAAWRNGSL</sequence>
<dbReference type="Pfam" id="PF14087">
    <property type="entry name" value="DUF4267"/>
    <property type="match status" value="1"/>
</dbReference>
<organism evidence="2 3">
    <name type="scientific">Coniochaeta hoffmannii</name>
    <dbReference type="NCBI Taxonomy" id="91930"/>
    <lineage>
        <taxon>Eukaryota</taxon>
        <taxon>Fungi</taxon>
        <taxon>Dikarya</taxon>
        <taxon>Ascomycota</taxon>
        <taxon>Pezizomycotina</taxon>
        <taxon>Sordariomycetes</taxon>
        <taxon>Sordariomycetidae</taxon>
        <taxon>Coniochaetales</taxon>
        <taxon>Coniochaetaceae</taxon>
        <taxon>Coniochaeta</taxon>
    </lineage>
</organism>
<evidence type="ECO:0000313" key="3">
    <source>
        <dbReference type="Proteomes" id="UP001174691"/>
    </source>
</evidence>
<keyword evidence="1" id="KW-0472">Membrane</keyword>
<feature type="transmembrane region" description="Helical" evidence="1">
    <location>
        <begin position="6"/>
        <end position="25"/>
    </location>
</feature>
<proteinExistence type="predicted"/>
<comment type="caution">
    <text evidence="2">The sequence shown here is derived from an EMBL/GenBank/DDBJ whole genome shotgun (WGS) entry which is preliminary data.</text>
</comment>
<protein>
    <submittedName>
        <fullName evidence="2">Uncharacterized protein</fullName>
    </submittedName>
</protein>
<dbReference type="Proteomes" id="UP001174691">
    <property type="component" value="Unassembled WGS sequence"/>
</dbReference>
<name>A0AA38VJK9_9PEZI</name>
<reference evidence="2" key="1">
    <citation type="submission" date="2022-07" db="EMBL/GenBank/DDBJ databases">
        <title>Fungi with potential for degradation of polypropylene.</title>
        <authorList>
            <person name="Gostincar C."/>
        </authorList>
    </citation>
    <scope>NUCLEOTIDE SEQUENCE</scope>
    <source>
        <strain evidence="2">EXF-13287</strain>
    </source>
</reference>
<dbReference type="AlphaFoldDB" id="A0AA38VJK9"/>
<feature type="transmembrane region" description="Helical" evidence="1">
    <location>
        <begin position="87"/>
        <end position="111"/>
    </location>
</feature>
<keyword evidence="1" id="KW-1133">Transmembrane helix</keyword>
<accession>A0AA38VJK9</accession>
<gene>
    <name evidence="2" type="ORF">NKR19_g8450</name>
</gene>
<evidence type="ECO:0000256" key="1">
    <source>
        <dbReference type="SAM" id="Phobius"/>
    </source>
</evidence>
<evidence type="ECO:0000313" key="2">
    <source>
        <dbReference type="EMBL" id="KAJ9136534.1"/>
    </source>
</evidence>
<keyword evidence="1" id="KW-0812">Transmembrane</keyword>
<dbReference type="EMBL" id="JANBVN010000172">
    <property type="protein sequence ID" value="KAJ9136534.1"/>
    <property type="molecule type" value="Genomic_DNA"/>
</dbReference>
<feature type="transmembrane region" description="Helical" evidence="1">
    <location>
        <begin position="117"/>
        <end position="133"/>
    </location>
</feature>
<dbReference type="InterPro" id="IPR025363">
    <property type="entry name" value="DUF4267"/>
</dbReference>